<reference evidence="2" key="1">
    <citation type="submission" date="2022-10" db="EMBL/GenBank/DDBJ databases">
        <title>Gaoshiqiia sediminis gen. nov., sp. nov., isolated from coastal sediment.</title>
        <authorList>
            <person name="Yu W.X."/>
            <person name="Mu D.S."/>
            <person name="Du J.Z."/>
            <person name="Liang Y.Q."/>
        </authorList>
    </citation>
    <scope>NUCLEOTIDE SEQUENCE</scope>
    <source>
        <strain evidence="2">A06</strain>
    </source>
</reference>
<dbReference type="AlphaFoldDB" id="A0AA42C6X4"/>
<organism evidence="2 3">
    <name type="scientific">Gaoshiqia sediminis</name>
    <dbReference type="NCBI Taxonomy" id="2986998"/>
    <lineage>
        <taxon>Bacteria</taxon>
        <taxon>Pseudomonadati</taxon>
        <taxon>Bacteroidota</taxon>
        <taxon>Bacteroidia</taxon>
        <taxon>Marinilabiliales</taxon>
        <taxon>Prolixibacteraceae</taxon>
        <taxon>Gaoshiqia</taxon>
    </lineage>
</organism>
<dbReference type="InterPro" id="IPR017896">
    <property type="entry name" value="4Fe4S_Fe-S-bd"/>
</dbReference>
<dbReference type="PANTHER" id="PTHR42895:SF1">
    <property type="entry name" value="IRON-SULFUR CLUSTER PROTEIN"/>
    <property type="match status" value="1"/>
</dbReference>
<keyword evidence="3" id="KW-1185">Reference proteome</keyword>
<evidence type="ECO:0000313" key="3">
    <source>
        <dbReference type="Proteomes" id="UP001163821"/>
    </source>
</evidence>
<dbReference type="Proteomes" id="UP001163821">
    <property type="component" value="Unassembled WGS sequence"/>
</dbReference>
<dbReference type="PROSITE" id="PS51379">
    <property type="entry name" value="4FE4S_FER_2"/>
    <property type="match status" value="2"/>
</dbReference>
<proteinExistence type="predicted"/>
<feature type="domain" description="4Fe-4S ferredoxin-type" evidence="1">
    <location>
        <begin position="4"/>
        <end position="33"/>
    </location>
</feature>
<accession>A0AA42C6X4</accession>
<dbReference type="InterPro" id="IPR052911">
    <property type="entry name" value="Corrinoid_activation_enz"/>
</dbReference>
<feature type="domain" description="4Fe-4S ferredoxin-type" evidence="1">
    <location>
        <begin position="34"/>
        <end position="63"/>
    </location>
</feature>
<sequence length="295" mass="32038">MIREIVKIDEELCDGCGLCIPNCHEGALQVIDGKARLISELMCDGLGACLGHCPQGAIEIEKREAEEYDEVAVIQQMVSKGENLVIAHLKHLKDHGETGFLQEAVRYLKANEDSLELDVAYVINQVHNSKPQAQASSGCASGGCPGSAPVSFERPAFMMAPEVAAPAGQSELQQWPVQLHLINPAAGYFQGSDLLIAADCAAFAHGDFHRTFIRGKKLVIACPKLDSGKEIYVEKIRRLIDDSRINTITLVIMEVPCCGGLTQLVQIAAQQAKRKVPVKEIVVGIKGDILSEEWI</sequence>
<evidence type="ECO:0000313" key="2">
    <source>
        <dbReference type="EMBL" id="MCW0484398.1"/>
    </source>
</evidence>
<gene>
    <name evidence="2" type="ORF">N2K84_16790</name>
</gene>
<protein>
    <submittedName>
        <fullName evidence="2">4Fe-4S binding protein</fullName>
    </submittedName>
</protein>
<dbReference type="RefSeq" id="WP_282592991.1">
    <property type="nucleotide sequence ID" value="NZ_JAPAAF010000036.1"/>
</dbReference>
<evidence type="ECO:0000259" key="1">
    <source>
        <dbReference type="PROSITE" id="PS51379"/>
    </source>
</evidence>
<name>A0AA42C6X4_9BACT</name>
<comment type="caution">
    <text evidence="2">The sequence shown here is derived from an EMBL/GenBank/DDBJ whole genome shotgun (WGS) entry which is preliminary data.</text>
</comment>
<dbReference type="EMBL" id="JAPAAF010000036">
    <property type="protein sequence ID" value="MCW0484398.1"/>
    <property type="molecule type" value="Genomic_DNA"/>
</dbReference>
<dbReference type="SUPFAM" id="SSF54862">
    <property type="entry name" value="4Fe-4S ferredoxins"/>
    <property type="match status" value="1"/>
</dbReference>
<dbReference type="Gene3D" id="3.30.70.20">
    <property type="match status" value="1"/>
</dbReference>
<dbReference type="PANTHER" id="PTHR42895">
    <property type="entry name" value="IRON-SULFUR CLUSTER-BINDING PROTEIN-RELATED"/>
    <property type="match status" value="1"/>
</dbReference>
<dbReference type="Pfam" id="PF12837">
    <property type="entry name" value="Fer4_6"/>
    <property type="match status" value="1"/>
</dbReference>